<proteinExistence type="predicted"/>
<dbReference type="AlphaFoldDB" id="A0A7C9RUM7"/>
<name>A0A7C9RUM7_9PSEU</name>
<dbReference type="InterPro" id="IPR027417">
    <property type="entry name" value="P-loop_NTPase"/>
</dbReference>
<protein>
    <recommendedName>
        <fullName evidence="1">Orc1-like AAA ATPase domain-containing protein</fullName>
    </recommendedName>
</protein>
<dbReference type="RefSeq" id="WP_166051479.1">
    <property type="nucleotide sequence ID" value="NZ_JAAMPJ010000009.1"/>
</dbReference>
<organism evidence="2 3">
    <name type="scientific">Lentzea alba</name>
    <dbReference type="NCBI Taxonomy" id="2714351"/>
    <lineage>
        <taxon>Bacteria</taxon>
        <taxon>Bacillati</taxon>
        <taxon>Actinomycetota</taxon>
        <taxon>Actinomycetes</taxon>
        <taxon>Pseudonocardiales</taxon>
        <taxon>Pseudonocardiaceae</taxon>
        <taxon>Lentzea</taxon>
    </lineage>
</organism>
<dbReference type="Gene3D" id="1.25.40.10">
    <property type="entry name" value="Tetratricopeptide repeat domain"/>
    <property type="match status" value="1"/>
</dbReference>
<keyword evidence="3" id="KW-1185">Reference proteome</keyword>
<dbReference type="SUPFAM" id="SSF52540">
    <property type="entry name" value="P-loop containing nucleoside triphosphate hydrolases"/>
    <property type="match status" value="1"/>
</dbReference>
<evidence type="ECO:0000313" key="2">
    <source>
        <dbReference type="EMBL" id="NGY63269.1"/>
    </source>
</evidence>
<sequence length="856" mass="88934">MRTPLLGRSVELAALDRAAASLASGTSALVEIAGLAGVGRSALVRYAVAAARRAGAVVLYAAGAGGAVVVGELLAQVRVAAAEATGEAEVSASVPGGAGLGSAASAAVVAAGRLPERARVVAREASGSVSGGDHFGSAAAAAVGTLPEQARLVSAETTGGTEVTGSAASSAVLALARTRPVLVAVDDGDRLDHEARAWLAALGRRAAGTSLMIVVVSDGVRPVLDDAVVLTPRPLERGDVAVLAEAVCGDRLEAGALAELVELTGGRPRLVREVLERRGDAAGEVVGDAVARAVRSLPVEVAGLARAIAVCGPAFDLDLVCSLVELGDWSAARAVDVLVGAGLVTADGKPVHPVDRVLDGMAPQARQELYARAARLGHRCAVDEVELARIVAMAPPLGEPWVVPLLRTVARRADEGGDSAAAARHCERALREPVDARTRVELTLELAVAESRCAPEAGDQRLARMLLEPQPEGCAEVRLAAADQLLARGDGMLARRTFAAMRATGVERDGITALFWFTGDVQREMPELSVLDVEALPRWPDDPERAGVAAWEAVSRGMDVGLAGSLARFALGSPAVSILCRIVASVALSFTDDLAGGIAGLDAALAAARDCGLPAVAAYALVLRARVNLRRGHYREAAADLALAAAQRPNWHPQHRPMVIATEMLVSLGLGLLDQARELDASVPDSEWGPGFTWTGFLYASGVVALRAGDLDRAIERLEEAGRRWRPGQTPNPAVLPWRTFAAVAWSARGNAERAAELCHEELALVRRWGAPSPIARTQLVCAKVLGDRRHLTEAVELLRDSPVTTLRATALLDLAETVDPSQAETLVREAAHLSSRAGAVELVDRARALGWVPGT</sequence>
<evidence type="ECO:0000313" key="3">
    <source>
        <dbReference type="Proteomes" id="UP000481360"/>
    </source>
</evidence>
<dbReference type="Proteomes" id="UP000481360">
    <property type="component" value="Unassembled WGS sequence"/>
</dbReference>
<dbReference type="SUPFAM" id="SSF48452">
    <property type="entry name" value="TPR-like"/>
    <property type="match status" value="1"/>
</dbReference>
<evidence type="ECO:0000259" key="1">
    <source>
        <dbReference type="Pfam" id="PF13191"/>
    </source>
</evidence>
<reference evidence="2 3" key="1">
    <citation type="submission" date="2020-03" db="EMBL/GenBank/DDBJ databases">
        <title>Isolation and identification of active actinomycetes.</title>
        <authorList>
            <person name="Sun X."/>
        </authorList>
    </citation>
    <scope>NUCLEOTIDE SEQUENCE [LARGE SCALE GENOMIC DNA]</scope>
    <source>
        <strain evidence="2 3">NEAU-D13</strain>
    </source>
</reference>
<dbReference type="Pfam" id="PF13191">
    <property type="entry name" value="AAA_16"/>
    <property type="match status" value="1"/>
</dbReference>
<dbReference type="InterPro" id="IPR041664">
    <property type="entry name" value="AAA_16"/>
</dbReference>
<gene>
    <name evidence="2" type="ORF">G7043_30545</name>
</gene>
<dbReference type="InterPro" id="IPR011990">
    <property type="entry name" value="TPR-like_helical_dom_sf"/>
</dbReference>
<accession>A0A7C9RUM7</accession>
<dbReference type="EMBL" id="JAAMPJ010000009">
    <property type="protein sequence ID" value="NGY63269.1"/>
    <property type="molecule type" value="Genomic_DNA"/>
</dbReference>
<feature type="domain" description="Orc1-like AAA ATPase" evidence="1">
    <location>
        <begin position="4"/>
        <end position="214"/>
    </location>
</feature>
<comment type="caution">
    <text evidence="2">The sequence shown here is derived from an EMBL/GenBank/DDBJ whole genome shotgun (WGS) entry which is preliminary data.</text>
</comment>